<dbReference type="EMBL" id="UIDG01000201">
    <property type="protein sequence ID" value="SUS06407.1"/>
    <property type="molecule type" value="Genomic_DNA"/>
</dbReference>
<reference evidence="1" key="1">
    <citation type="submission" date="2018-07" db="EMBL/GenBank/DDBJ databases">
        <authorList>
            <person name="Quirk P.G."/>
            <person name="Krulwich T.A."/>
        </authorList>
    </citation>
    <scope>NUCLEOTIDE SEQUENCE</scope>
</reference>
<organism evidence="1">
    <name type="scientific">metagenome</name>
    <dbReference type="NCBI Taxonomy" id="256318"/>
    <lineage>
        <taxon>unclassified sequences</taxon>
        <taxon>metagenomes</taxon>
    </lineage>
</organism>
<name>A0A380TEF4_9ZZZZ</name>
<accession>A0A380TEF4</accession>
<dbReference type="AlphaFoldDB" id="A0A380TEF4"/>
<sequence>MRFNEAAALLPREGALGTRNYATLPRASMRPRHYCRGRGTSPAGPYTAHPRFNEAAALLPREGRPARIVNCGIPKRFNEAAALLPREGARVDSETSHSTSGFNEAAALLPREGQRAKLVVRQTDRLQ</sequence>
<evidence type="ECO:0000313" key="1">
    <source>
        <dbReference type="EMBL" id="SUS06407.1"/>
    </source>
</evidence>
<gene>
    <name evidence="1" type="ORF">DF3PB_280005</name>
</gene>
<proteinExistence type="predicted"/>
<protein>
    <submittedName>
        <fullName evidence="1">Uncharacterized protein</fullName>
    </submittedName>
</protein>